<dbReference type="InterPro" id="IPR051806">
    <property type="entry name" value="HAD-like_SPP"/>
</dbReference>
<gene>
    <name evidence="1" type="ORF">FXF03_14925</name>
</gene>
<sequence>MVAVVVFEFSCLRCQPLRRALYELVKFSTESELKDYEVYLFDMDGTLVNSEPLKGKALALACSDYGAHVDHNIYKDVMGESWQVVTGHFFKKANIAPDLTEFNRYFRAHYEQMLNDELELNIGAKAYIEQLKLSGKKCGVVSSAATWMVEKILTSLQLDNAFDLVITQEHVTKHKPAPEAYTLALAKLAASPAQTIVFEDSTAGILAGKSSGCDVIAIKHSFNGKNDLSGAIKAICTYEEMFV</sequence>
<dbReference type="InterPro" id="IPR041492">
    <property type="entry name" value="HAD_2"/>
</dbReference>
<proteinExistence type="predicted"/>
<protein>
    <submittedName>
        <fullName evidence="1">HAD family phosphatase</fullName>
    </submittedName>
</protein>
<dbReference type="EMBL" id="VSIJ01000035">
    <property type="protein sequence ID" value="TXX64770.1"/>
    <property type="molecule type" value="Genomic_DNA"/>
</dbReference>
<comment type="caution">
    <text evidence="1">The sequence shown here is derived from an EMBL/GenBank/DDBJ whole genome shotgun (WGS) entry which is preliminary data.</text>
</comment>
<dbReference type="Proteomes" id="UP000323819">
    <property type="component" value="Unassembled WGS sequence"/>
</dbReference>
<dbReference type="SFLD" id="SFLDG01135">
    <property type="entry name" value="C1.5.6:_HAD__Beta-PGM__Phospha"/>
    <property type="match status" value="1"/>
</dbReference>
<dbReference type="SFLD" id="SFLDS00003">
    <property type="entry name" value="Haloacid_Dehalogenase"/>
    <property type="match status" value="1"/>
</dbReference>
<dbReference type="SFLD" id="SFLDG01129">
    <property type="entry name" value="C1.5:_HAD__Beta-PGM__Phosphata"/>
    <property type="match status" value="1"/>
</dbReference>
<name>A0ABD7SJ97_VIBCL</name>
<evidence type="ECO:0000313" key="2">
    <source>
        <dbReference type="Proteomes" id="UP000323819"/>
    </source>
</evidence>
<dbReference type="InterPro" id="IPR006439">
    <property type="entry name" value="HAD-SF_hydro_IA"/>
</dbReference>
<dbReference type="PANTHER" id="PTHR43481">
    <property type="entry name" value="FRUCTOSE-1-PHOSPHATE PHOSPHATASE"/>
    <property type="match status" value="1"/>
</dbReference>
<accession>A0ABD7SJ97</accession>
<dbReference type="AlphaFoldDB" id="A0ABD7SJ97"/>
<evidence type="ECO:0000313" key="1">
    <source>
        <dbReference type="EMBL" id="TXX64770.1"/>
    </source>
</evidence>
<dbReference type="AntiFam" id="ANF00278">
    <property type="entry name" value="Spurious ORF motif from attC repeats"/>
</dbReference>
<dbReference type="InterPro" id="IPR023198">
    <property type="entry name" value="PGP-like_dom2"/>
</dbReference>
<dbReference type="PRINTS" id="PR00413">
    <property type="entry name" value="HADHALOGNASE"/>
</dbReference>
<dbReference type="GO" id="GO:0016791">
    <property type="term" value="F:phosphatase activity"/>
    <property type="evidence" value="ECO:0007669"/>
    <property type="project" value="UniProtKB-ARBA"/>
</dbReference>
<dbReference type="SUPFAM" id="SSF56784">
    <property type="entry name" value="HAD-like"/>
    <property type="match status" value="1"/>
</dbReference>
<organism evidence="1 2">
    <name type="scientific">Vibrio cholerae</name>
    <dbReference type="NCBI Taxonomy" id="666"/>
    <lineage>
        <taxon>Bacteria</taxon>
        <taxon>Pseudomonadati</taxon>
        <taxon>Pseudomonadota</taxon>
        <taxon>Gammaproteobacteria</taxon>
        <taxon>Vibrionales</taxon>
        <taxon>Vibrionaceae</taxon>
        <taxon>Vibrio</taxon>
    </lineage>
</organism>
<dbReference type="Gene3D" id="1.10.150.240">
    <property type="entry name" value="Putative phosphatase, domain 2"/>
    <property type="match status" value="1"/>
</dbReference>
<dbReference type="NCBIfam" id="TIGR01509">
    <property type="entry name" value="HAD-SF-IA-v3"/>
    <property type="match status" value="1"/>
</dbReference>
<dbReference type="InterPro" id="IPR036412">
    <property type="entry name" value="HAD-like_sf"/>
</dbReference>
<dbReference type="PANTHER" id="PTHR43481:SF4">
    <property type="entry name" value="GLYCEROL-1-PHOSPHATE PHOSPHOHYDROLASE 1-RELATED"/>
    <property type="match status" value="1"/>
</dbReference>
<dbReference type="Gene3D" id="3.40.50.1000">
    <property type="entry name" value="HAD superfamily/HAD-like"/>
    <property type="match status" value="1"/>
</dbReference>
<dbReference type="Pfam" id="PF13419">
    <property type="entry name" value="HAD_2"/>
    <property type="match status" value="1"/>
</dbReference>
<reference evidence="1 2" key="1">
    <citation type="submission" date="2019-06" db="EMBL/GenBank/DDBJ databases">
        <title>Vibrio cholerae phylogeny based on whole-genome sequencing reveals genetic diversity and population strucutre.</title>
        <authorList>
            <person name="Zhiqiu Y."/>
            <person name="Bin L."/>
            <person name="Lingyan J."/>
        </authorList>
    </citation>
    <scope>NUCLEOTIDE SEQUENCE [LARGE SCALE GENOMIC DNA]</scope>
    <source>
        <strain evidence="1 2">N2814</strain>
    </source>
</reference>
<dbReference type="NCBIfam" id="NF041952">
    <property type="entry name" value="super_attC_Vc_1"/>
    <property type="match status" value="1"/>
</dbReference>
<dbReference type="InterPro" id="IPR023214">
    <property type="entry name" value="HAD_sf"/>
</dbReference>